<proteinExistence type="predicted"/>
<sequence length="448" mass="51301">MDPKCARTAVGSDALRLDPLMPKDDSTMTDFQREMLLAEQHAEILKKRQRERLFNTKGLLKRVNDGSEIPQSSAMDTEDFDTMTNINDDITVKMNRSNRSDTLFTDDARTLEPAPVILVNRARISRIRALHIMDHPNRSKYLVGSILHIFVNPDASPDSISSQYPHLINSHVIFHVERLITSEDYPVYGSTTGNNCDHDIYEYLGKTMYCLLGRVMTEPLSEVLCRVGLNEICSSPITQEQIKFGGANLLRDLNRVAINLRNFTFTDDDVRQILEKRLFKESDDDVTFQGGRSQLITTIQRTSHEIELLTEIVKNDASKVEKLRALEARKEKLEQHLSSMKTPVRNRLFIKNCPILRAKNEPSARGGAIRKVTQPTPMILCELWMFCINRRSVNHPTPQELVMNEQRNLEPKGIADLSFKQQEELVVAYLEVSCCYGYYNDHIARRSC</sequence>
<keyword evidence="2" id="KW-1185">Reference proteome</keyword>
<reference evidence="1 2" key="1">
    <citation type="journal article" date="2007" name="PLoS Pathog.">
        <title>Genome sequence of Babesia bovis and comparative analysis of apicomplexan hemoprotozoa.</title>
        <authorList>
            <person name="Brayton K.A."/>
            <person name="Lau A.O.T."/>
            <person name="Herndon D.R."/>
            <person name="Hannick L."/>
            <person name="Kappmeyer L.S."/>
            <person name="Berens S.J."/>
            <person name="Bidwell S.L."/>
            <person name="Brown W.C."/>
            <person name="Crabtree J."/>
            <person name="Fadrosh D."/>
            <person name="Feldblum T."/>
            <person name="Forberger H.A."/>
            <person name="Haas B.J."/>
            <person name="Howell J.M."/>
            <person name="Khouri H."/>
            <person name="Koo H."/>
            <person name="Mann D.J."/>
            <person name="Norimine J."/>
            <person name="Paulsen I.T."/>
            <person name="Radune D."/>
            <person name="Ren Q."/>
            <person name="Smith R.K. Jr."/>
            <person name="Suarez C.E."/>
            <person name="White O."/>
            <person name="Wortman J.R."/>
            <person name="Knowles D.P. Jr."/>
            <person name="McElwain T.F."/>
            <person name="Nene V.M."/>
        </authorList>
    </citation>
    <scope>NUCLEOTIDE SEQUENCE [LARGE SCALE GENOMIC DNA]</scope>
    <source>
        <strain evidence="1">T2Bo</strain>
    </source>
</reference>
<accession>A7AMM0</accession>
<dbReference type="eggNOG" id="ENOG502SDXK">
    <property type="taxonomic scope" value="Eukaryota"/>
</dbReference>
<dbReference type="EMBL" id="AAXT01000001">
    <property type="protein sequence ID" value="EDO07804.1"/>
    <property type="molecule type" value="Genomic_DNA"/>
</dbReference>
<evidence type="ECO:0008006" key="3">
    <source>
        <dbReference type="Google" id="ProtNLM"/>
    </source>
</evidence>
<evidence type="ECO:0000313" key="1">
    <source>
        <dbReference type="EMBL" id="EDO07804.1"/>
    </source>
</evidence>
<dbReference type="OMA" id="RTSHEIE"/>
<dbReference type="Proteomes" id="UP000002173">
    <property type="component" value="Chromosome 3"/>
</dbReference>
<protein>
    <recommendedName>
        <fullName evidence="3">Plus3 domain-containing protein</fullName>
    </recommendedName>
</protein>
<organism evidence="1 2">
    <name type="scientific">Babesia bovis</name>
    <dbReference type="NCBI Taxonomy" id="5865"/>
    <lineage>
        <taxon>Eukaryota</taxon>
        <taxon>Sar</taxon>
        <taxon>Alveolata</taxon>
        <taxon>Apicomplexa</taxon>
        <taxon>Aconoidasida</taxon>
        <taxon>Piroplasmida</taxon>
        <taxon>Babesiidae</taxon>
        <taxon>Babesia</taxon>
    </lineage>
</organism>
<evidence type="ECO:0000313" key="2">
    <source>
        <dbReference type="Proteomes" id="UP000002173"/>
    </source>
</evidence>
<gene>
    <name evidence="1" type="ORF">BBOV_III002380</name>
</gene>
<name>A7AMM0_BABBO</name>
<dbReference type="VEuPathDB" id="PiroplasmaDB:BBOV_III002380"/>
<dbReference type="AlphaFoldDB" id="A7AMM0"/>
<comment type="caution">
    <text evidence="1">The sequence shown here is derived from an EMBL/GenBank/DDBJ whole genome shotgun (WGS) entry which is preliminary data.</text>
</comment>
<dbReference type="InParanoid" id="A7AMM0"/>